<dbReference type="RefSeq" id="WP_184868176.1">
    <property type="nucleotide sequence ID" value="NZ_BAAAWY010000016.1"/>
</dbReference>
<reference evidence="2 3" key="1">
    <citation type="submission" date="2020-08" db="EMBL/GenBank/DDBJ databases">
        <title>Sequencing the genomes of 1000 actinobacteria strains.</title>
        <authorList>
            <person name="Klenk H.-P."/>
        </authorList>
    </citation>
    <scope>NUCLEOTIDE SEQUENCE [LARGE SCALE GENOMIC DNA]</scope>
    <source>
        <strain evidence="2 3">DSM 43851</strain>
    </source>
</reference>
<protein>
    <recommendedName>
        <fullName evidence="4">DUF4232 domain-containing protein</fullName>
    </recommendedName>
</protein>
<gene>
    <name evidence="2" type="ORF">BJ998_007731</name>
</gene>
<proteinExistence type="predicted"/>
<comment type="caution">
    <text evidence="2">The sequence shown here is derived from an EMBL/GenBank/DDBJ whole genome shotgun (WGS) entry which is preliminary data.</text>
</comment>
<feature type="signal peptide" evidence="1">
    <location>
        <begin position="1"/>
        <end position="29"/>
    </location>
</feature>
<dbReference type="Proteomes" id="UP000585638">
    <property type="component" value="Unassembled WGS sequence"/>
</dbReference>
<keyword evidence="1" id="KW-0732">Signal</keyword>
<evidence type="ECO:0008006" key="4">
    <source>
        <dbReference type="Google" id="ProtNLM"/>
    </source>
</evidence>
<evidence type="ECO:0000313" key="3">
    <source>
        <dbReference type="Proteomes" id="UP000585638"/>
    </source>
</evidence>
<feature type="chain" id="PRO_5030869663" description="DUF4232 domain-containing protein" evidence="1">
    <location>
        <begin position="30"/>
        <end position="172"/>
    </location>
</feature>
<name>A0A7W9KPU7_9PSEU</name>
<organism evidence="2 3">
    <name type="scientific">Kutzneria kofuensis</name>
    <dbReference type="NCBI Taxonomy" id="103725"/>
    <lineage>
        <taxon>Bacteria</taxon>
        <taxon>Bacillati</taxon>
        <taxon>Actinomycetota</taxon>
        <taxon>Actinomycetes</taxon>
        <taxon>Pseudonocardiales</taxon>
        <taxon>Pseudonocardiaceae</taxon>
        <taxon>Kutzneria</taxon>
    </lineage>
</organism>
<accession>A0A7W9KPU7</accession>
<evidence type="ECO:0000256" key="1">
    <source>
        <dbReference type="SAM" id="SignalP"/>
    </source>
</evidence>
<sequence>MSKLRHTMTVAALAGAVALGVTGTAVAFAADGTRTTAGDVGWCTGHDLQITARDAHSPNSGSKLFRIAFAARDGVTCKIGGGLSNVRFLDEKGQDMNVPLNGGHHAYVELPVDASHEATVYVASQSEGPMVHPASIRFDLPGQGSLGDEVTVAWPSGLGARVRITDLMAPVS</sequence>
<keyword evidence="3" id="KW-1185">Reference proteome</keyword>
<dbReference type="AlphaFoldDB" id="A0A7W9KPU7"/>
<evidence type="ECO:0000313" key="2">
    <source>
        <dbReference type="EMBL" id="MBB5896535.1"/>
    </source>
</evidence>
<dbReference type="EMBL" id="JACHIR010000001">
    <property type="protein sequence ID" value="MBB5896535.1"/>
    <property type="molecule type" value="Genomic_DNA"/>
</dbReference>